<dbReference type="InterPro" id="IPR029044">
    <property type="entry name" value="Nucleotide-diphossugar_trans"/>
</dbReference>
<dbReference type="EMBL" id="CP102173">
    <property type="protein sequence ID" value="UUP14296.1"/>
    <property type="molecule type" value="Genomic_DNA"/>
</dbReference>
<dbReference type="PANTHER" id="PTHR43179:SF7">
    <property type="entry name" value="RHAMNOSYLTRANSFERASE WBBL"/>
    <property type="match status" value="1"/>
</dbReference>
<organism evidence="4 5">
    <name type="scientific">Aeromicrobium wangtongii</name>
    <dbReference type="NCBI Taxonomy" id="2969247"/>
    <lineage>
        <taxon>Bacteria</taxon>
        <taxon>Bacillati</taxon>
        <taxon>Actinomycetota</taxon>
        <taxon>Actinomycetes</taxon>
        <taxon>Propionibacteriales</taxon>
        <taxon>Nocardioidaceae</taxon>
        <taxon>Aeromicrobium</taxon>
    </lineage>
</organism>
<sequence length="1155" mass="124133">MSPSPADRLRSVAKRAREAARTDGTPADSDARTLLASGLFDPWYYGLQTRTEMTPSEAAEHYLSDGAASGLLPNPLTDVDATGLAPDDVVAALLGGAARTFPVRPILDDLELVALAPAATEHPGGPVGFYLEHARAGAPVPALGQRSWKRFVRLRQQQSAALETILAAAVLDRPYYEAQTRRTFLSDRQAVWHFLETGESAALSLSPLYERAWYRSKAGVRTPMTFMHLLRTGQTAGAAGPHFDGATHLQSAPEAADHPGGPLGHFLSQADDATLTVPDPDSGIVPVPWGAFREHLLAAATETGRQEALLRPRPTSTARWTLAAAEPAEGSSERVTIVADARTWGRDVPERLATVLAQRYQTWTMRVAVDEGAPIPPSLAELDDLRIVLVPTRAESWAGRAQDVLATADEPWTIFWQPQETWSPALLGALLSAAAPDTLVHAAVVDEETGRWWTDLADHDALVWDEPRSLAAMLVPTERLRADALRSQAEDRFGWDFLLRHDLTPRFVPFIGLRAADPGSLPTSAGRRSTYAQVVRSAAAADWDTITRGSGTRVVGRASVLVVATGDRHRTRRAVDSVLEGTAGDVEVVLVDNGSHREVSAILTACYAGDPRVHVHRLPSTSHTPVAVNRAVAASTGEVVVLLDHDNQVDPGWLEPLVEALRDPDVLAAQPLLLTADDTIRSAGVVGVGRHLVPVHLLASHPVEDLPAGDIAPDAVSGVCLAVRADALASVGGLDPVFSDLADVDLCLRLADSRTGRFATVARSRVSRRARQAIPPPAEADQLQLLERWGGRLPEPRIEHWQRAGFEVAGFRAGPGLPASRRRTTVTPELTRTPRLVAEGPGAGLPSLRWAIKIAAQGGPRGDEWGDTYFAADLVRGLRAWGQEAFVDRRGAHERPGVDGLDDVTVTLRGRWPAVTQPGATNVLWVISHPDEVPLEELGQGFDLIYSAGAGWAEQVRAATSLDVRTLLQATDASRFTTHGEAMAGLGTLFVGRTRKVMRPVVGDALAAGADLTVFGDGWESFIDPAHVAADHLPNEQVPAAYRGARIVLNDHWSDMARLGFYSNRLFDAVASGARVVTDPVEGVEELLGPSVRSYRTLDELRDLLDPSGSAWPDPDVVAANAARVAAEHSFVARAKVLLADVLNARGVEHVLDER</sequence>
<dbReference type="PANTHER" id="PTHR43179">
    <property type="entry name" value="RHAMNOSYLTRANSFERASE WBBL"/>
    <property type="match status" value="1"/>
</dbReference>
<feature type="compositionally biased region" description="Basic and acidic residues" evidence="1">
    <location>
        <begin position="7"/>
        <end position="21"/>
    </location>
</feature>
<name>A0ABY5MAX8_9ACTN</name>
<gene>
    <name evidence="4" type="ORF">NQV15_02975</name>
</gene>
<dbReference type="RefSeq" id="WP_232398120.1">
    <property type="nucleotide sequence ID" value="NZ_CP102173.1"/>
</dbReference>
<keyword evidence="4" id="KW-0808">Transferase</keyword>
<feature type="domain" description="Glycosyltransferase 2-like" evidence="2">
    <location>
        <begin position="559"/>
        <end position="668"/>
    </location>
</feature>
<keyword evidence="5" id="KW-1185">Reference proteome</keyword>
<dbReference type="SUPFAM" id="SSF53448">
    <property type="entry name" value="Nucleotide-diphospho-sugar transferases"/>
    <property type="match status" value="1"/>
</dbReference>
<dbReference type="InterPro" id="IPR055259">
    <property type="entry name" value="YkvP/CgeB_Glyco_trans-like"/>
</dbReference>
<evidence type="ECO:0000259" key="3">
    <source>
        <dbReference type="Pfam" id="PF13524"/>
    </source>
</evidence>
<accession>A0ABY5MAX8</accession>
<protein>
    <submittedName>
        <fullName evidence="4">Glycosyltransferase</fullName>
        <ecNumber evidence="4">2.4.-.-</ecNumber>
    </submittedName>
</protein>
<evidence type="ECO:0000313" key="5">
    <source>
        <dbReference type="Proteomes" id="UP001316184"/>
    </source>
</evidence>
<feature type="region of interest" description="Disordered" evidence="1">
    <location>
        <begin position="1"/>
        <end position="30"/>
    </location>
</feature>
<dbReference type="Gene3D" id="3.90.550.10">
    <property type="entry name" value="Spore Coat Polysaccharide Biosynthesis Protein SpsA, Chain A"/>
    <property type="match status" value="1"/>
</dbReference>
<dbReference type="Proteomes" id="UP001316184">
    <property type="component" value="Chromosome"/>
</dbReference>
<dbReference type="GO" id="GO:0016757">
    <property type="term" value="F:glycosyltransferase activity"/>
    <property type="evidence" value="ECO:0007669"/>
    <property type="project" value="UniProtKB-KW"/>
</dbReference>
<feature type="domain" description="Spore protein YkvP/CgeB glycosyl transferase-like" evidence="3">
    <location>
        <begin position="1006"/>
        <end position="1139"/>
    </location>
</feature>
<dbReference type="Pfam" id="PF00535">
    <property type="entry name" value="Glycos_transf_2"/>
    <property type="match status" value="1"/>
</dbReference>
<dbReference type="CDD" id="cd00761">
    <property type="entry name" value="Glyco_tranf_GTA_type"/>
    <property type="match status" value="1"/>
</dbReference>
<evidence type="ECO:0000256" key="1">
    <source>
        <dbReference type="SAM" id="MobiDB-lite"/>
    </source>
</evidence>
<dbReference type="InterPro" id="IPR001173">
    <property type="entry name" value="Glyco_trans_2-like"/>
</dbReference>
<reference evidence="4 5" key="1">
    <citation type="submission" date="2022-08" db="EMBL/GenBank/DDBJ databases">
        <title>novel species in genus Aeromicrobium.</title>
        <authorList>
            <person name="Ye L."/>
        </authorList>
    </citation>
    <scope>NUCLEOTIDE SEQUENCE [LARGE SCALE GENOMIC DNA]</scope>
    <source>
        <strain evidence="5">zg-Y1379</strain>
    </source>
</reference>
<dbReference type="Pfam" id="PF13524">
    <property type="entry name" value="Glyco_trans_1_2"/>
    <property type="match status" value="1"/>
</dbReference>
<evidence type="ECO:0000313" key="4">
    <source>
        <dbReference type="EMBL" id="UUP14296.1"/>
    </source>
</evidence>
<keyword evidence="4" id="KW-0328">Glycosyltransferase</keyword>
<proteinExistence type="predicted"/>
<dbReference type="EC" id="2.4.-.-" evidence="4"/>
<evidence type="ECO:0000259" key="2">
    <source>
        <dbReference type="Pfam" id="PF00535"/>
    </source>
</evidence>